<dbReference type="EMBL" id="JAINUG010000333">
    <property type="protein sequence ID" value="KAJ8378030.1"/>
    <property type="molecule type" value="Genomic_DNA"/>
</dbReference>
<evidence type="ECO:0000256" key="1">
    <source>
        <dbReference type="SAM" id="MobiDB-lite"/>
    </source>
</evidence>
<dbReference type="AlphaFoldDB" id="A0AAD7RDQ7"/>
<organism evidence="2 3">
    <name type="scientific">Aldrovandia affinis</name>
    <dbReference type="NCBI Taxonomy" id="143900"/>
    <lineage>
        <taxon>Eukaryota</taxon>
        <taxon>Metazoa</taxon>
        <taxon>Chordata</taxon>
        <taxon>Craniata</taxon>
        <taxon>Vertebrata</taxon>
        <taxon>Euteleostomi</taxon>
        <taxon>Actinopterygii</taxon>
        <taxon>Neopterygii</taxon>
        <taxon>Teleostei</taxon>
        <taxon>Notacanthiformes</taxon>
        <taxon>Halosauridae</taxon>
        <taxon>Aldrovandia</taxon>
    </lineage>
</organism>
<sequence length="166" mass="18239">MPSSLRCWRPLCWEFGRGPCPRDSEALRRPSVQHRGLKASGAILPWRRRKVNHCRVAQGVRSRRAQCQDSNTEAQPEACGPVCLLACLMEGLRGARPAWRRGGACGVCRRRLALGGQSITGAGLSLIKVPCVIANTSVRRDSHLTGDETNMGGRAIRHHPHSHSYS</sequence>
<feature type="region of interest" description="Disordered" evidence="1">
    <location>
        <begin position="143"/>
        <end position="166"/>
    </location>
</feature>
<name>A0AAD7RDQ7_9TELE</name>
<accession>A0AAD7RDQ7</accession>
<proteinExistence type="predicted"/>
<evidence type="ECO:0000313" key="2">
    <source>
        <dbReference type="EMBL" id="KAJ8378030.1"/>
    </source>
</evidence>
<comment type="caution">
    <text evidence="2">The sequence shown here is derived from an EMBL/GenBank/DDBJ whole genome shotgun (WGS) entry which is preliminary data.</text>
</comment>
<gene>
    <name evidence="2" type="ORF">AAFF_G00249010</name>
</gene>
<keyword evidence="3" id="KW-1185">Reference proteome</keyword>
<protein>
    <submittedName>
        <fullName evidence="2">Uncharacterized protein</fullName>
    </submittedName>
</protein>
<feature type="compositionally biased region" description="Basic residues" evidence="1">
    <location>
        <begin position="155"/>
        <end position="166"/>
    </location>
</feature>
<dbReference type="Proteomes" id="UP001221898">
    <property type="component" value="Unassembled WGS sequence"/>
</dbReference>
<evidence type="ECO:0000313" key="3">
    <source>
        <dbReference type="Proteomes" id="UP001221898"/>
    </source>
</evidence>
<reference evidence="2" key="1">
    <citation type="journal article" date="2023" name="Science">
        <title>Genome structures resolve the early diversification of teleost fishes.</title>
        <authorList>
            <person name="Parey E."/>
            <person name="Louis A."/>
            <person name="Montfort J."/>
            <person name="Bouchez O."/>
            <person name="Roques C."/>
            <person name="Iampietro C."/>
            <person name="Lluch J."/>
            <person name="Castinel A."/>
            <person name="Donnadieu C."/>
            <person name="Desvignes T."/>
            <person name="Floi Bucao C."/>
            <person name="Jouanno E."/>
            <person name="Wen M."/>
            <person name="Mejri S."/>
            <person name="Dirks R."/>
            <person name="Jansen H."/>
            <person name="Henkel C."/>
            <person name="Chen W.J."/>
            <person name="Zahm M."/>
            <person name="Cabau C."/>
            <person name="Klopp C."/>
            <person name="Thompson A.W."/>
            <person name="Robinson-Rechavi M."/>
            <person name="Braasch I."/>
            <person name="Lecointre G."/>
            <person name="Bobe J."/>
            <person name="Postlethwait J.H."/>
            <person name="Berthelot C."/>
            <person name="Roest Crollius H."/>
            <person name="Guiguen Y."/>
        </authorList>
    </citation>
    <scope>NUCLEOTIDE SEQUENCE</scope>
    <source>
        <strain evidence="2">NC1722</strain>
    </source>
</reference>